<comment type="caution">
    <text evidence="1">The sequence shown here is derived from an EMBL/GenBank/DDBJ whole genome shotgun (WGS) entry which is preliminary data.</text>
</comment>
<protein>
    <submittedName>
        <fullName evidence="1">Uncharacterized protein</fullName>
    </submittedName>
</protein>
<reference evidence="2" key="1">
    <citation type="journal article" date="2022" name="Mol. Ecol. Resour.">
        <title>The genomes of chicory, endive, great burdock and yacon provide insights into Asteraceae palaeo-polyploidization history and plant inulin production.</title>
        <authorList>
            <person name="Fan W."/>
            <person name="Wang S."/>
            <person name="Wang H."/>
            <person name="Wang A."/>
            <person name="Jiang F."/>
            <person name="Liu H."/>
            <person name="Zhao H."/>
            <person name="Xu D."/>
            <person name="Zhang Y."/>
        </authorList>
    </citation>
    <scope>NUCLEOTIDE SEQUENCE [LARGE SCALE GENOMIC DNA]</scope>
    <source>
        <strain evidence="2">cv. Yunnan</strain>
    </source>
</reference>
<name>A0ACB9IZS3_9ASTR</name>
<keyword evidence="2" id="KW-1185">Reference proteome</keyword>
<evidence type="ECO:0000313" key="1">
    <source>
        <dbReference type="EMBL" id="KAI3813539.1"/>
    </source>
</evidence>
<gene>
    <name evidence="1" type="ORF">L1987_18265</name>
</gene>
<sequence>MIQSHMAVSSIMPEKVQIVVFAYGVSQNIQLSMKSWSSLMRWNLMPLLHSEALKLGLEDVIKGYSL</sequence>
<dbReference type="Proteomes" id="UP001056120">
    <property type="component" value="Linkage Group LG06"/>
</dbReference>
<proteinExistence type="predicted"/>
<accession>A0ACB9IZS3</accession>
<dbReference type="EMBL" id="CM042023">
    <property type="protein sequence ID" value="KAI3813539.1"/>
    <property type="molecule type" value="Genomic_DNA"/>
</dbReference>
<reference evidence="1 2" key="2">
    <citation type="journal article" date="2022" name="Mol. Ecol. Resour.">
        <title>The genomes of chicory, endive, great burdock and yacon provide insights into Asteraceae paleo-polyploidization history and plant inulin production.</title>
        <authorList>
            <person name="Fan W."/>
            <person name="Wang S."/>
            <person name="Wang H."/>
            <person name="Wang A."/>
            <person name="Jiang F."/>
            <person name="Liu H."/>
            <person name="Zhao H."/>
            <person name="Xu D."/>
            <person name="Zhang Y."/>
        </authorList>
    </citation>
    <scope>NUCLEOTIDE SEQUENCE [LARGE SCALE GENOMIC DNA]</scope>
    <source>
        <strain evidence="2">cv. Yunnan</strain>
        <tissue evidence="1">Leaves</tissue>
    </source>
</reference>
<organism evidence="1 2">
    <name type="scientific">Smallanthus sonchifolius</name>
    <dbReference type="NCBI Taxonomy" id="185202"/>
    <lineage>
        <taxon>Eukaryota</taxon>
        <taxon>Viridiplantae</taxon>
        <taxon>Streptophyta</taxon>
        <taxon>Embryophyta</taxon>
        <taxon>Tracheophyta</taxon>
        <taxon>Spermatophyta</taxon>
        <taxon>Magnoliopsida</taxon>
        <taxon>eudicotyledons</taxon>
        <taxon>Gunneridae</taxon>
        <taxon>Pentapetalae</taxon>
        <taxon>asterids</taxon>
        <taxon>campanulids</taxon>
        <taxon>Asterales</taxon>
        <taxon>Asteraceae</taxon>
        <taxon>Asteroideae</taxon>
        <taxon>Heliantheae alliance</taxon>
        <taxon>Millerieae</taxon>
        <taxon>Smallanthus</taxon>
    </lineage>
</organism>
<evidence type="ECO:0000313" key="2">
    <source>
        <dbReference type="Proteomes" id="UP001056120"/>
    </source>
</evidence>